<protein>
    <recommendedName>
        <fullName evidence="3">Plant heme peroxidase family profile domain-containing protein</fullName>
    </recommendedName>
</protein>
<dbReference type="GO" id="GO:0000302">
    <property type="term" value="P:response to reactive oxygen species"/>
    <property type="evidence" value="ECO:0007669"/>
    <property type="project" value="TreeGrafter"/>
</dbReference>
<organism evidence="4 5">
    <name type="scientific">Reticulomyxa filosa</name>
    <dbReference type="NCBI Taxonomy" id="46433"/>
    <lineage>
        <taxon>Eukaryota</taxon>
        <taxon>Sar</taxon>
        <taxon>Rhizaria</taxon>
        <taxon>Retaria</taxon>
        <taxon>Foraminifera</taxon>
        <taxon>Monothalamids</taxon>
        <taxon>Reticulomyxidae</taxon>
        <taxon>Reticulomyxa</taxon>
    </lineage>
</organism>
<gene>
    <name evidence="4" type="ORF">RFI_13773</name>
</gene>
<name>X6NCD2_RETFI</name>
<dbReference type="PROSITE" id="PS00435">
    <property type="entry name" value="PEROXIDASE_1"/>
    <property type="match status" value="1"/>
</dbReference>
<dbReference type="OMA" id="ENCAPIM"/>
<keyword evidence="1" id="KW-0560">Oxidoreductase</keyword>
<dbReference type="Proteomes" id="UP000023152">
    <property type="component" value="Unassembled WGS sequence"/>
</dbReference>
<dbReference type="InterPro" id="IPR010255">
    <property type="entry name" value="Haem_peroxidase_sf"/>
</dbReference>
<reference evidence="4 5" key="1">
    <citation type="journal article" date="2013" name="Curr. Biol.">
        <title>The Genome of the Foraminiferan Reticulomyxa filosa.</title>
        <authorList>
            <person name="Glockner G."/>
            <person name="Hulsmann N."/>
            <person name="Schleicher M."/>
            <person name="Noegel A.A."/>
            <person name="Eichinger L."/>
            <person name="Gallinger C."/>
            <person name="Pawlowski J."/>
            <person name="Sierra R."/>
            <person name="Euteneuer U."/>
            <person name="Pillet L."/>
            <person name="Moustafa A."/>
            <person name="Platzer M."/>
            <person name="Groth M."/>
            <person name="Szafranski K."/>
            <person name="Schliwa M."/>
        </authorList>
    </citation>
    <scope>NUCLEOTIDE SEQUENCE [LARGE SCALE GENOMIC DNA]</scope>
</reference>
<dbReference type="GO" id="GO:0020037">
    <property type="term" value="F:heme binding"/>
    <property type="evidence" value="ECO:0007669"/>
    <property type="project" value="InterPro"/>
</dbReference>
<sequence length="208" mass="23241">MSCPFSAKKSDTTQRLTKVLDHLEPNVVSGQAQNDYVRNYRKQLKECRDELWKFIDKENCNPILVRLAWHDSGTYDRTIRSWPTCGGANGSIRFDTELKHGANAGLAKAVNYLKPFKQKYKDVSWADLIQLASVIAIEHAGGPVIPIRFGRVDTAEEKECPKEGNLPAANPPFPDSSPDAAVHLRRVFYRMGFDDKDIVALSGAHTLG</sequence>
<dbReference type="PROSITE" id="PS50873">
    <property type="entry name" value="PEROXIDASE_4"/>
    <property type="match status" value="1"/>
</dbReference>
<dbReference type="AlphaFoldDB" id="X6NCD2"/>
<proteinExistence type="inferred from homology"/>
<accession>X6NCD2</accession>
<dbReference type="GO" id="GO:0004601">
    <property type="term" value="F:peroxidase activity"/>
    <property type="evidence" value="ECO:0007669"/>
    <property type="project" value="InterPro"/>
</dbReference>
<keyword evidence="5" id="KW-1185">Reference proteome</keyword>
<dbReference type="OrthoDB" id="2859658at2759"/>
<dbReference type="Gene3D" id="1.10.420.10">
    <property type="entry name" value="Peroxidase, domain 2"/>
    <property type="match status" value="1"/>
</dbReference>
<dbReference type="PANTHER" id="PTHR31356">
    <property type="entry name" value="THYLAKOID LUMENAL 29 KDA PROTEIN, CHLOROPLASTIC-RELATED"/>
    <property type="match status" value="1"/>
</dbReference>
<dbReference type="InterPro" id="IPR002207">
    <property type="entry name" value="Peroxidase_I"/>
</dbReference>
<dbReference type="PANTHER" id="PTHR31356:SF66">
    <property type="entry name" value="CATALASE-PEROXIDASE"/>
    <property type="match status" value="1"/>
</dbReference>
<dbReference type="InterPro" id="IPR044831">
    <property type="entry name" value="Ccp1-like"/>
</dbReference>
<evidence type="ECO:0000256" key="1">
    <source>
        <dbReference type="ARBA" id="ARBA00023002"/>
    </source>
</evidence>
<evidence type="ECO:0000313" key="5">
    <source>
        <dbReference type="Proteomes" id="UP000023152"/>
    </source>
</evidence>
<dbReference type="GO" id="GO:0034599">
    <property type="term" value="P:cellular response to oxidative stress"/>
    <property type="evidence" value="ECO:0007669"/>
    <property type="project" value="InterPro"/>
</dbReference>
<dbReference type="Pfam" id="PF00141">
    <property type="entry name" value="peroxidase"/>
    <property type="match status" value="1"/>
</dbReference>
<evidence type="ECO:0000313" key="4">
    <source>
        <dbReference type="EMBL" id="ETO23409.1"/>
    </source>
</evidence>
<feature type="domain" description="Plant heme peroxidase family profile" evidence="3">
    <location>
        <begin position="123"/>
        <end position="208"/>
    </location>
</feature>
<dbReference type="EMBL" id="ASPP01009967">
    <property type="protein sequence ID" value="ETO23409.1"/>
    <property type="molecule type" value="Genomic_DNA"/>
</dbReference>
<evidence type="ECO:0000259" key="3">
    <source>
        <dbReference type="PROSITE" id="PS50873"/>
    </source>
</evidence>
<dbReference type="InterPro" id="IPR002016">
    <property type="entry name" value="Haem_peroxidase"/>
</dbReference>
<dbReference type="Gene3D" id="1.10.520.10">
    <property type="match status" value="1"/>
</dbReference>
<dbReference type="SUPFAM" id="SSF48113">
    <property type="entry name" value="Heme-dependent peroxidases"/>
    <property type="match status" value="1"/>
</dbReference>
<comment type="caution">
    <text evidence="4">The sequence shown here is derived from an EMBL/GenBank/DDBJ whole genome shotgun (WGS) entry which is preliminary data.</text>
</comment>
<dbReference type="FunFam" id="1.10.520.10:FF:000007">
    <property type="entry name" value="L-ascorbate peroxidase S chloroplastic/mitochondrial"/>
    <property type="match status" value="1"/>
</dbReference>
<dbReference type="PRINTS" id="PR00458">
    <property type="entry name" value="PEROXIDASE"/>
</dbReference>
<dbReference type="InterPro" id="IPR019793">
    <property type="entry name" value="Peroxidases_heam-ligand_BS"/>
</dbReference>
<evidence type="ECO:0000256" key="2">
    <source>
        <dbReference type="RuleBase" id="RU004241"/>
    </source>
</evidence>
<dbReference type="GO" id="GO:0042744">
    <property type="term" value="P:hydrogen peroxide catabolic process"/>
    <property type="evidence" value="ECO:0007669"/>
    <property type="project" value="TreeGrafter"/>
</dbReference>
<comment type="similarity">
    <text evidence="2">Belongs to the peroxidase family.</text>
</comment>
<dbReference type="PRINTS" id="PR00459">
    <property type="entry name" value="ASPEROXIDASE"/>
</dbReference>